<keyword evidence="2" id="KW-1133">Transmembrane helix</keyword>
<accession>A0ABU1K3G6</accession>
<feature type="transmembrane region" description="Helical" evidence="2">
    <location>
        <begin position="291"/>
        <end position="310"/>
    </location>
</feature>
<reference evidence="3 4" key="1">
    <citation type="submission" date="2023-07" db="EMBL/GenBank/DDBJ databases">
        <title>Genomic Encyclopedia of Type Strains, Phase IV (KMG-IV): sequencing the most valuable type-strain genomes for metagenomic binning, comparative biology and taxonomic classification.</title>
        <authorList>
            <person name="Goeker M."/>
        </authorList>
    </citation>
    <scope>NUCLEOTIDE SEQUENCE [LARGE SCALE GENOMIC DNA]</scope>
    <source>
        <strain evidence="3 4">DSM 102814</strain>
    </source>
</reference>
<feature type="transmembrane region" description="Helical" evidence="2">
    <location>
        <begin position="258"/>
        <end position="279"/>
    </location>
</feature>
<feature type="compositionally biased region" description="Acidic residues" evidence="1">
    <location>
        <begin position="1068"/>
        <end position="1080"/>
    </location>
</feature>
<evidence type="ECO:0008006" key="5">
    <source>
        <dbReference type="Google" id="ProtNLM"/>
    </source>
</evidence>
<sequence length="1109" mass="128254">MTELNFKKWNKILGWLVFLIALITYTLTVEPTASFWDAGEYISTAAKLQVGHPPGAPLFQMMGAFFSTFATNADQVALMVNMVSVVSSAFTILFMFWSITLLVRKIAGRARTLTNSEKIAVLGSGLVGSLAFSFTDSFWFNSAEAEVYAMASFLMAVLFYIGLLWERDMFKPRGNRWLILIAFIIGLSFGVHFMALLTIPAIGFLYYFKNTEKITIKNFIIANIVVVAILAFIFKLLLPYTLTFFAQAEVFFVNSIGLPFNSGTIIAALVIGAAIFYGFKYTRKKNYIHANTFLLCILFIFIGFSSWVMLPIRANAGTVINENSPNNARELLAYYNREQYPETKLFYGPQFTDTFAGLDEEEPYIDDKPKYEEDEASGKYVIVNDWKDSKPNSSSAHKTFLPRMWSPEHIENYMEFTGPIEFTIKPEYQQEEQLIQTVNEFKRAYAQGKIGNEEYVSFLQQFGPYLNVEKPSTASNFRYLLEFQIGYMYWRYFMWNFVGRQDDIQGRYTDMHGNWLSGIDFIDEMFLGSQDNLPTDVKNNKGRNTYFFLPLILGIIGLVFQLKKDNKNFWVLLVFFLFTGIALKIYLNERPFEPRERDYALVGSFYVFAIWIGFSVYALYDLLREKLSTKMVAPLVTVVCLIAVPGILVSQNWDDHDRSNRYTATSMAKMYLDSVDENGILFTIGDNDTFALWYAQEVEGYRKDVRVINTSLFATAWYIDQMKRAAYESKPVKTSLEHKNYSYGTNDFVRFYKDPRVRDTMLISNWIKYIKSDAPSTKAETQSGQMVNTFPTKNVRIPVNATNAIESGIVKEKDRDKIVPYIDIEITGGIVLKNRLLMLDVVANTDWKRPIYFTGGSFGDDDYLWMKDYLQLDGVCYKLVPIKTPVDPRIPYDMGRMDTDKMYKIVKNWEWGNSGSDKIYHDPETRKNSITYRGNLARLVENLLAEKDTIRAKEILDLGMEKMPVDKFGHYTLLEPFIGGYYQIGEDETARKIWNQTAKKYQEKLIYYSGLPLRKQYEMGEDIIRAIERYRSLIDLLIIHQDEELVKEKAEEFNSYLRMFKHFYQEEETYDTQNPEEEIDPNLSNELLRPSSMPNDTVDLEESQTDIIP</sequence>
<feature type="transmembrane region" description="Helical" evidence="2">
    <location>
        <begin position="569"/>
        <end position="587"/>
    </location>
</feature>
<feature type="compositionally biased region" description="Acidic residues" evidence="1">
    <location>
        <begin position="1098"/>
        <end position="1109"/>
    </location>
</feature>
<dbReference type="EMBL" id="JAVDQA010000001">
    <property type="protein sequence ID" value="MDR6300146.1"/>
    <property type="molecule type" value="Genomic_DNA"/>
</dbReference>
<dbReference type="RefSeq" id="WP_309727051.1">
    <property type="nucleotide sequence ID" value="NZ_JAVDQA010000001.1"/>
</dbReference>
<feature type="region of interest" description="Disordered" evidence="1">
    <location>
        <begin position="1068"/>
        <end position="1109"/>
    </location>
</feature>
<proteinExistence type="predicted"/>
<feature type="transmembrane region" description="Helical" evidence="2">
    <location>
        <begin position="147"/>
        <end position="165"/>
    </location>
</feature>
<keyword evidence="2" id="KW-0812">Transmembrane</keyword>
<evidence type="ECO:0000256" key="1">
    <source>
        <dbReference type="SAM" id="MobiDB-lite"/>
    </source>
</evidence>
<keyword evidence="2" id="KW-0472">Membrane</keyword>
<gene>
    <name evidence="3" type="ORF">GGR31_000762</name>
</gene>
<dbReference type="InterPro" id="IPR052724">
    <property type="entry name" value="GT117_domain-containing"/>
</dbReference>
<dbReference type="Pfam" id="PF11028">
    <property type="entry name" value="TMEM260-like"/>
    <property type="match status" value="1"/>
</dbReference>
<feature type="transmembrane region" description="Helical" evidence="2">
    <location>
        <begin position="78"/>
        <end position="99"/>
    </location>
</feature>
<name>A0ABU1K3G6_9FLAO</name>
<dbReference type="Proteomes" id="UP001257659">
    <property type="component" value="Unassembled WGS sequence"/>
</dbReference>
<feature type="transmembrane region" description="Helical" evidence="2">
    <location>
        <begin position="119"/>
        <end position="140"/>
    </location>
</feature>
<comment type="caution">
    <text evidence="3">The sequence shown here is derived from an EMBL/GenBank/DDBJ whole genome shotgun (WGS) entry which is preliminary data.</text>
</comment>
<evidence type="ECO:0000313" key="3">
    <source>
        <dbReference type="EMBL" id="MDR6300146.1"/>
    </source>
</evidence>
<dbReference type="PANTHER" id="PTHR16214:SF3">
    <property type="entry name" value="TRANSMEMBRANE PROTEIN 260"/>
    <property type="match status" value="1"/>
</dbReference>
<evidence type="ECO:0000313" key="4">
    <source>
        <dbReference type="Proteomes" id="UP001257659"/>
    </source>
</evidence>
<organism evidence="3 4">
    <name type="scientific">Mesonia maritima</name>
    <dbReference type="NCBI Taxonomy" id="1793873"/>
    <lineage>
        <taxon>Bacteria</taxon>
        <taxon>Pseudomonadati</taxon>
        <taxon>Bacteroidota</taxon>
        <taxon>Flavobacteriia</taxon>
        <taxon>Flavobacteriales</taxon>
        <taxon>Flavobacteriaceae</taxon>
        <taxon>Mesonia</taxon>
    </lineage>
</organism>
<feature type="transmembrane region" description="Helical" evidence="2">
    <location>
        <begin position="632"/>
        <end position="653"/>
    </location>
</feature>
<evidence type="ECO:0000256" key="2">
    <source>
        <dbReference type="SAM" id="Phobius"/>
    </source>
</evidence>
<keyword evidence="4" id="KW-1185">Reference proteome</keyword>
<feature type="transmembrane region" description="Helical" evidence="2">
    <location>
        <begin position="177"/>
        <end position="207"/>
    </location>
</feature>
<feature type="transmembrane region" description="Helical" evidence="2">
    <location>
        <begin position="219"/>
        <end position="238"/>
    </location>
</feature>
<feature type="transmembrane region" description="Helical" evidence="2">
    <location>
        <begin position="545"/>
        <end position="562"/>
    </location>
</feature>
<dbReference type="InterPro" id="IPR021280">
    <property type="entry name" value="TMEM260-like"/>
</dbReference>
<protein>
    <recommendedName>
        <fullName evidence="5">DUF2723 domain-containing protein</fullName>
    </recommendedName>
</protein>
<dbReference type="PANTHER" id="PTHR16214">
    <property type="entry name" value="TRANSMEMBRANE PROTEIN 260"/>
    <property type="match status" value="1"/>
</dbReference>
<feature type="transmembrane region" description="Helical" evidence="2">
    <location>
        <begin position="599"/>
        <end position="620"/>
    </location>
</feature>